<sequence length="109" mass="12311">MIATTKFACNVNVDKRYRTEDDQCDVIKHFREVVAADRLLFRHECAAPKGESACSYFNWNDRKRSDYVRAASSGEDDVNGVVPVCSGAFRCVHLVQRSTATLFALYLGR</sequence>
<dbReference type="EMBL" id="JAIWYP010000006">
    <property type="protein sequence ID" value="KAH3814939.1"/>
    <property type="molecule type" value="Genomic_DNA"/>
</dbReference>
<keyword evidence="2" id="KW-1185">Reference proteome</keyword>
<reference evidence="1" key="1">
    <citation type="journal article" date="2019" name="bioRxiv">
        <title>The Genome of the Zebra Mussel, Dreissena polymorpha: A Resource for Invasive Species Research.</title>
        <authorList>
            <person name="McCartney M.A."/>
            <person name="Auch B."/>
            <person name="Kono T."/>
            <person name="Mallez S."/>
            <person name="Zhang Y."/>
            <person name="Obille A."/>
            <person name="Becker A."/>
            <person name="Abrahante J.E."/>
            <person name="Garbe J."/>
            <person name="Badalamenti J.P."/>
            <person name="Herman A."/>
            <person name="Mangelson H."/>
            <person name="Liachko I."/>
            <person name="Sullivan S."/>
            <person name="Sone E.D."/>
            <person name="Koren S."/>
            <person name="Silverstein K.A.T."/>
            <person name="Beckman K.B."/>
            <person name="Gohl D.M."/>
        </authorList>
    </citation>
    <scope>NUCLEOTIDE SEQUENCE</scope>
    <source>
        <strain evidence="1">Duluth1</strain>
        <tissue evidence="1">Whole animal</tissue>
    </source>
</reference>
<dbReference type="Proteomes" id="UP000828390">
    <property type="component" value="Unassembled WGS sequence"/>
</dbReference>
<protein>
    <submittedName>
        <fullName evidence="1">Uncharacterized protein</fullName>
    </submittedName>
</protein>
<proteinExistence type="predicted"/>
<reference evidence="1" key="2">
    <citation type="submission" date="2020-11" db="EMBL/GenBank/DDBJ databases">
        <authorList>
            <person name="McCartney M.A."/>
            <person name="Auch B."/>
            <person name="Kono T."/>
            <person name="Mallez S."/>
            <person name="Becker A."/>
            <person name="Gohl D.M."/>
            <person name="Silverstein K.A.T."/>
            <person name="Koren S."/>
            <person name="Bechman K.B."/>
            <person name="Herman A."/>
            <person name="Abrahante J.E."/>
            <person name="Garbe J."/>
        </authorList>
    </citation>
    <scope>NUCLEOTIDE SEQUENCE</scope>
    <source>
        <strain evidence="1">Duluth1</strain>
        <tissue evidence="1">Whole animal</tissue>
    </source>
</reference>
<accession>A0A9D4JLQ0</accession>
<gene>
    <name evidence="1" type="ORF">DPMN_143457</name>
</gene>
<name>A0A9D4JLQ0_DREPO</name>
<evidence type="ECO:0000313" key="2">
    <source>
        <dbReference type="Proteomes" id="UP000828390"/>
    </source>
</evidence>
<evidence type="ECO:0000313" key="1">
    <source>
        <dbReference type="EMBL" id="KAH3814939.1"/>
    </source>
</evidence>
<comment type="caution">
    <text evidence="1">The sequence shown here is derived from an EMBL/GenBank/DDBJ whole genome shotgun (WGS) entry which is preliminary data.</text>
</comment>
<dbReference type="AlphaFoldDB" id="A0A9D4JLQ0"/>
<organism evidence="1 2">
    <name type="scientific">Dreissena polymorpha</name>
    <name type="common">Zebra mussel</name>
    <name type="synonym">Mytilus polymorpha</name>
    <dbReference type="NCBI Taxonomy" id="45954"/>
    <lineage>
        <taxon>Eukaryota</taxon>
        <taxon>Metazoa</taxon>
        <taxon>Spiralia</taxon>
        <taxon>Lophotrochozoa</taxon>
        <taxon>Mollusca</taxon>
        <taxon>Bivalvia</taxon>
        <taxon>Autobranchia</taxon>
        <taxon>Heteroconchia</taxon>
        <taxon>Euheterodonta</taxon>
        <taxon>Imparidentia</taxon>
        <taxon>Neoheterodontei</taxon>
        <taxon>Myida</taxon>
        <taxon>Dreissenoidea</taxon>
        <taxon>Dreissenidae</taxon>
        <taxon>Dreissena</taxon>
    </lineage>
</organism>